<sequence>MSFFNPPSRDIGWDVAWVDGAARAPRLSSTRQRFLAGGFRDPGKPPLHWALGMASSALALAAPAAQLCCEACPRSGLCVTAPAGRGKGAGRCKGRHAMRCDAIILDLPRTRRGFHIVWRQGPSRRAGSTAASMSSGTGNEWRAKALLHAAPLPISHRRLWLQPTEARPKRARQHHLIHHLDPCRSSSCWVSSFVGAGYSSYASSSTSLPSLARPWVPGQEACHQVQSSSAAQASCSGMGAAKILDHASRTTLLSLLPALAGPRMLGLHPARSRTALLGRLQVSLAWTDWRTDGQPAGHAEKEALALPALLLLISPQLRALRIATVWQCSDRQGSHPGEGGPALHRTREKRAHAKGRRKRRVVLLVSSKFGAHLVQNRRSPILHAPPREAQSFSLSGGGPPHQQGAPLAPFQVRGVSEAGGITGIILARRAPCDVAWCACGGHIDAVAAGIHLNRSHKEAAATATDSDSPAPSTDSKLPLMLPAYPLTRSLFNRDPGCLFTLFAGASTGRPCAKLSLPRYEGPKGIRAALKYGMPPYDIREMRWMSVIKGVSAPGGGPPRCARIFATSSRPDSRQPGLLT</sequence>
<name>A0ABR0C180_PURLI</name>
<feature type="compositionally biased region" description="Basic residues" evidence="1">
    <location>
        <begin position="344"/>
        <end position="354"/>
    </location>
</feature>
<dbReference type="Proteomes" id="UP001287286">
    <property type="component" value="Unassembled WGS sequence"/>
</dbReference>
<evidence type="ECO:0000256" key="1">
    <source>
        <dbReference type="SAM" id="MobiDB-lite"/>
    </source>
</evidence>
<accession>A0ABR0C180</accession>
<proteinExistence type="predicted"/>
<reference evidence="2 3" key="1">
    <citation type="journal article" date="2024" name="Microbiol. Resour. Announc.">
        <title>Genome annotations for the ascomycete fungi Trichoderma harzianum, Trichoderma aggressivum, and Purpureocillium lilacinum.</title>
        <authorList>
            <person name="Beijen E.P.W."/>
            <person name="Ohm R.A."/>
        </authorList>
    </citation>
    <scope>NUCLEOTIDE SEQUENCE [LARGE SCALE GENOMIC DNA]</scope>
    <source>
        <strain evidence="2 3">CBS 150709</strain>
    </source>
</reference>
<evidence type="ECO:0000313" key="3">
    <source>
        <dbReference type="Proteomes" id="UP001287286"/>
    </source>
</evidence>
<organism evidence="2 3">
    <name type="scientific">Purpureocillium lilacinum</name>
    <name type="common">Paecilomyces lilacinus</name>
    <dbReference type="NCBI Taxonomy" id="33203"/>
    <lineage>
        <taxon>Eukaryota</taxon>
        <taxon>Fungi</taxon>
        <taxon>Dikarya</taxon>
        <taxon>Ascomycota</taxon>
        <taxon>Pezizomycotina</taxon>
        <taxon>Sordariomycetes</taxon>
        <taxon>Hypocreomycetidae</taxon>
        <taxon>Hypocreales</taxon>
        <taxon>Ophiocordycipitaceae</taxon>
        <taxon>Purpureocillium</taxon>
    </lineage>
</organism>
<protein>
    <submittedName>
        <fullName evidence="2">Uncharacterized protein</fullName>
    </submittedName>
</protein>
<keyword evidence="3" id="KW-1185">Reference proteome</keyword>
<feature type="region of interest" description="Disordered" evidence="1">
    <location>
        <begin position="330"/>
        <end position="354"/>
    </location>
</feature>
<evidence type="ECO:0000313" key="2">
    <source>
        <dbReference type="EMBL" id="KAK4090104.1"/>
    </source>
</evidence>
<comment type="caution">
    <text evidence="2">The sequence shown here is derived from an EMBL/GenBank/DDBJ whole genome shotgun (WGS) entry which is preliminary data.</text>
</comment>
<gene>
    <name evidence="2" type="ORF">Purlil1_5730</name>
</gene>
<dbReference type="EMBL" id="JAWRVI010000017">
    <property type="protein sequence ID" value="KAK4090104.1"/>
    <property type="molecule type" value="Genomic_DNA"/>
</dbReference>